<feature type="transmembrane region" description="Helical" evidence="9">
    <location>
        <begin position="208"/>
        <end position="229"/>
    </location>
</feature>
<evidence type="ECO:0000256" key="7">
    <source>
        <dbReference type="ARBA" id="ARBA00031027"/>
    </source>
</evidence>
<gene>
    <name evidence="11" type="primary">nad5</name>
</gene>
<feature type="transmembrane region" description="Helical" evidence="9">
    <location>
        <begin position="7"/>
        <end position="27"/>
    </location>
</feature>
<dbReference type="EMBL" id="KX494109">
    <property type="protein sequence ID" value="ARX96673.1"/>
    <property type="molecule type" value="Genomic_DNA"/>
</dbReference>
<protein>
    <recommendedName>
        <fullName evidence="3">NADH:ubiquinone reductase (H(+)-translocating)</fullName>
        <ecNumber evidence="3">7.1.1.2</ecNumber>
    </recommendedName>
    <alternativeName>
        <fullName evidence="7">NADH dehydrogenase subunit 5</fullName>
    </alternativeName>
</protein>
<evidence type="ECO:0000256" key="4">
    <source>
        <dbReference type="ARBA" id="ARBA00022692"/>
    </source>
</evidence>
<sequence length="553" mass="65773">MKFIMFSLIFFLLGILMFFFSLLFYYYDIIIMMDWEILSFNSMMMNFLIYLDWMSLMFMSVVMVIFSFVMLYSVEYMFNDLNLNRFIYLVLMFVYSMFLMILSPSILSIMIGWDGLGLISYCLIIFYQNIMSYNSGMLTILCNRLGDISLILSMCYMMIFGSWNLMMYNMIDSFCMFLLIICAMTKSAQFPFSIWLPAAMAAPTPVSSLVHSSTLVTAGVYLMIRFMYFLNLMEFNYYLLMFSSFTMFMSGIVANFEFDLKKIIALSTLSQLGLMISILSLGYSDLSFFHLLTHAMFKSLLFLCAGVMIHCLMDNQDIRFYGGIFNKMPFVSSSMLISIFSLCGFPFFSGFYSKDLIMEIMLMNYMNMFSLLLLLISTILTVSYNFRLILYLYFSNLNVNCYMNFVDSNFMNFSMIFLMLMSLFFGKMMIYMFFYSYLIILSLINKLMVLFLCFLGLNLGYLIYSMSFKLSLYMIFFNSMFYMLFFYKYNYIIFYSFGSNFYLMFEKNFIENKFSLMFVKLNYLFFLFNYNKINMFNLLKFFMIMIFMIIIFV</sequence>
<organism evidence="11">
    <name type="scientific">Cerceris sp. SJW-2017</name>
    <dbReference type="NCBI Taxonomy" id="2008741"/>
    <lineage>
        <taxon>Eukaryota</taxon>
        <taxon>Metazoa</taxon>
        <taxon>Ecdysozoa</taxon>
        <taxon>Arthropoda</taxon>
        <taxon>Hexapoda</taxon>
        <taxon>Insecta</taxon>
        <taxon>Pterygota</taxon>
        <taxon>Neoptera</taxon>
        <taxon>Endopterygota</taxon>
        <taxon>Hymenoptera</taxon>
        <taxon>Apocrita</taxon>
        <taxon>Aculeata</taxon>
        <taxon>Apoidea</taxon>
        <taxon>Crabronidae</taxon>
        <taxon>Philanthinae</taxon>
        <taxon>Cercerini</taxon>
        <taxon>Cerceris</taxon>
    </lineage>
</organism>
<evidence type="ECO:0000256" key="9">
    <source>
        <dbReference type="SAM" id="Phobius"/>
    </source>
</evidence>
<evidence type="ECO:0000256" key="8">
    <source>
        <dbReference type="ARBA" id="ARBA00049551"/>
    </source>
</evidence>
<evidence type="ECO:0000256" key="6">
    <source>
        <dbReference type="ARBA" id="ARBA00023136"/>
    </source>
</evidence>
<dbReference type="PANTHER" id="PTHR42829">
    <property type="entry name" value="NADH-UBIQUINONE OXIDOREDUCTASE CHAIN 5"/>
    <property type="match status" value="1"/>
</dbReference>
<name>A0A343DRJ9_9HYME</name>
<comment type="subcellular location">
    <subcellularLocation>
        <location evidence="2">Membrane</location>
        <topology evidence="2">Multi-pass membrane protein</topology>
    </subcellularLocation>
</comment>
<feature type="transmembrane region" description="Helical" evidence="9">
    <location>
        <begin position="177"/>
        <end position="196"/>
    </location>
</feature>
<proteinExistence type="predicted"/>
<dbReference type="InterPro" id="IPR003945">
    <property type="entry name" value="NU5C-like"/>
</dbReference>
<feature type="transmembrane region" description="Helical" evidence="9">
    <location>
        <begin position="415"/>
        <end position="437"/>
    </location>
</feature>
<feature type="transmembrane region" description="Helical" evidence="9">
    <location>
        <begin position="330"/>
        <end position="348"/>
    </location>
</feature>
<dbReference type="GO" id="GO:0016020">
    <property type="term" value="C:membrane"/>
    <property type="evidence" value="ECO:0007669"/>
    <property type="project" value="UniProtKB-SubCell"/>
</dbReference>
<feature type="transmembrane region" description="Helical" evidence="9">
    <location>
        <begin position="235"/>
        <end position="256"/>
    </location>
</feature>
<geneLocation type="mitochondrion" evidence="11"/>
<dbReference type="AlphaFoldDB" id="A0A343DRJ9"/>
<feature type="transmembrane region" description="Helical" evidence="9">
    <location>
        <begin position="47"/>
        <end position="74"/>
    </location>
</feature>
<dbReference type="InterPro" id="IPR001750">
    <property type="entry name" value="ND/Mrp_TM"/>
</dbReference>
<feature type="transmembrane region" description="Helical" evidence="9">
    <location>
        <begin position="368"/>
        <end position="394"/>
    </location>
</feature>
<feature type="transmembrane region" description="Helical" evidence="9">
    <location>
        <begin position="86"/>
        <end position="103"/>
    </location>
</feature>
<feature type="transmembrane region" description="Helical" evidence="9">
    <location>
        <begin position="535"/>
        <end position="552"/>
    </location>
</feature>
<dbReference type="PANTHER" id="PTHR42829:SF2">
    <property type="entry name" value="NADH-UBIQUINONE OXIDOREDUCTASE CHAIN 5"/>
    <property type="match status" value="1"/>
</dbReference>
<comment type="catalytic activity">
    <reaction evidence="8">
        <text>a ubiquinone + NADH + 5 H(+)(in) = a ubiquinol + NAD(+) + 4 H(+)(out)</text>
        <dbReference type="Rhea" id="RHEA:29091"/>
        <dbReference type="Rhea" id="RHEA-COMP:9565"/>
        <dbReference type="Rhea" id="RHEA-COMP:9566"/>
        <dbReference type="ChEBI" id="CHEBI:15378"/>
        <dbReference type="ChEBI" id="CHEBI:16389"/>
        <dbReference type="ChEBI" id="CHEBI:17976"/>
        <dbReference type="ChEBI" id="CHEBI:57540"/>
        <dbReference type="ChEBI" id="CHEBI:57945"/>
        <dbReference type="EC" id="7.1.1.2"/>
    </reaction>
</comment>
<evidence type="ECO:0000256" key="3">
    <source>
        <dbReference type="ARBA" id="ARBA00012944"/>
    </source>
</evidence>
<keyword evidence="11" id="KW-0496">Mitochondrion</keyword>
<dbReference type="EC" id="7.1.1.2" evidence="3"/>
<feature type="transmembrane region" description="Helical" evidence="9">
    <location>
        <begin position="443"/>
        <end position="463"/>
    </location>
</feature>
<keyword evidence="6 9" id="KW-0472">Membrane</keyword>
<comment type="function">
    <text evidence="1">Core subunit of the mitochondrial membrane respiratory chain NADH dehydrogenase (Complex I) that is believed to belong to the minimal assembly required for catalysis. Complex I functions in the transfer of electrons from NADH to the respiratory chain. The immediate electron acceptor for the enzyme is believed to be ubiquinone.</text>
</comment>
<dbReference type="Pfam" id="PF00361">
    <property type="entry name" value="Proton_antipo_M"/>
    <property type="match status" value="1"/>
</dbReference>
<keyword evidence="5 9" id="KW-1133">Transmembrane helix</keyword>
<reference evidence="11" key="1">
    <citation type="journal article" date="2018" name="Mol. Phylogenet. Evol.">
        <title>Gene arrangement and sequence of mitochondrial genomes yield insights into the phylogeny and evolution of bees and sphecid wasps (Hymenoptera: Apoidea).</title>
        <authorList>
            <person name="Zheng B.Y."/>
            <person name="Cao L.J."/>
            <person name="Tang P."/>
            <person name="van Achterberg K."/>
            <person name="Hoffmann A.A."/>
            <person name="Chen H.Y."/>
            <person name="Chen X.X."/>
            <person name="Wei S.J."/>
        </authorList>
    </citation>
    <scope>NUCLEOTIDE SEQUENCE</scope>
</reference>
<keyword evidence="4 9" id="KW-0812">Transmembrane</keyword>
<dbReference type="PRINTS" id="PR01434">
    <property type="entry name" value="NADHDHGNASE5"/>
</dbReference>
<accession>A0A343DRJ9</accession>
<evidence type="ECO:0000256" key="5">
    <source>
        <dbReference type="ARBA" id="ARBA00022989"/>
    </source>
</evidence>
<dbReference type="GO" id="GO:0003954">
    <property type="term" value="F:NADH dehydrogenase activity"/>
    <property type="evidence" value="ECO:0007669"/>
    <property type="project" value="TreeGrafter"/>
</dbReference>
<dbReference type="GO" id="GO:0042773">
    <property type="term" value="P:ATP synthesis coupled electron transport"/>
    <property type="evidence" value="ECO:0007669"/>
    <property type="project" value="InterPro"/>
</dbReference>
<feature type="transmembrane region" description="Helical" evidence="9">
    <location>
        <begin position="289"/>
        <end position="309"/>
    </location>
</feature>
<dbReference type="GO" id="GO:0008137">
    <property type="term" value="F:NADH dehydrogenase (ubiquinone) activity"/>
    <property type="evidence" value="ECO:0007669"/>
    <property type="project" value="UniProtKB-EC"/>
</dbReference>
<evidence type="ECO:0000259" key="10">
    <source>
        <dbReference type="Pfam" id="PF00361"/>
    </source>
</evidence>
<evidence type="ECO:0000313" key="11">
    <source>
        <dbReference type="EMBL" id="ARX96673.1"/>
    </source>
</evidence>
<feature type="domain" description="NADH:quinone oxidoreductase/Mrp antiporter transmembrane" evidence="10">
    <location>
        <begin position="103"/>
        <end position="380"/>
    </location>
</feature>
<evidence type="ECO:0000256" key="1">
    <source>
        <dbReference type="ARBA" id="ARBA00003257"/>
    </source>
</evidence>
<feature type="transmembrane region" description="Helical" evidence="9">
    <location>
        <begin position="263"/>
        <end position="283"/>
    </location>
</feature>
<feature type="transmembrane region" description="Helical" evidence="9">
    <location>
        <begin position="148"/>
        <end position="171"/>
    </location>
</feature>
<dbReference type="GO" id="GO:0015990">
    <property type="term" value="P:electron transport coupled proton transport"/>
    <property type="evidence" value="ECO:0007669"/>
    <property type="project" value="TreeGrafter"/>
</dbReference>
<evidence type="ECO:0000256" key="2">
    <source>
        <dbReference type="ARBA" id="ARBA00004141"/>
    </source>
</evidence>